<dbReference type="CDD" id="cd00778">
    <property type="entry name" value="ProRS_core_arch_euk"/>
    <property type="match status" value="1"/>
</dbReference>
<evidence type="ECO:0000256" key="4">
    <source>
        <dbReference type="ARBA" id="ARBA00022840"/>
    </source>
</evidence>
<comment type="caution">
    <text evidence="11">The sequence shown here is derived from an EMBL/GenBank/DDBJ whole genome shotgun (WGS) entry which is preliminary data.</text>
</comment>
<keyword evidence="2 9" id="KW-0436">Ligase</keyword>
<evidence type="ECO:0000256" key="6">
    <source>
        <dbReference type="ARBA" id="ARBA00023146"/>
    </source>
</evidence>
<dbReference type="PROSITE" id="PS50862">
    <property type="entry name" value="AA_TRNA_LIGASE_II"/>
    <property type="match status" value="1"/>
</dbReference>
<dbReference type="SUPFAM" id="SSF64586">
    <property type="entry name" value="C-terminal domain of ProRS"/>
    <property type="match status" value="1"/>
</dbReference>
<dbReference type="Gene3D" id="3.30.930.10">
    <property type="entry name" value="Bira Bifunctional Protein, Domain 2"/>
    <property type="match status" value="1"/>
</dbReference>
<keyword evidence="3 9" id="KW-0547">Nucleotide-binding</keyword>
<name>A0A4R1RF02_9FLAO</name>
<dbReference type="Proteomes" id="UP000295455">
    <property type="component" value="Unassembled WGS sequence"/>
</dbReference>
<dbReference type="Pfam" id="PF03129">
    <property type="entry name" value="HGTP_anticodon"/>
    <property type="match status" value="1"/>
</dbReference>
<evidence type="ECO:0000256" key="3">
    <source>
        <dbReference type="ARBA" id="ARBA00022741"/>
    </source>
</evidence>
<dbReference type="FunFam" id="3.30.930.10:FF:000023">
    <property type="entry name" value="Proline--tRNA ligase"/>
    <property type="match status" value="1"/>
</dbReference>
<dbReference type="InterPro" id="IPR016061">
    <property type="entry name" value="Pro-tRNA_ligase_II_C"/>
</dbReference>
<protein>
    <recommendedName>
        <fullName evidence="9">Proline--tRNA ligase</fullName>
        <ecNumber evidence="9">6.1.1.15</ecNumber>
    </recommendedName>
    <alternativeName>
        <fullName evidence="9">Prolyl-tRNA synthetase</fullName>
        <shortName evidence="9">ProRS</shortName>
    </alternativeName>
</protein>
<comment type="function">
    <text evidence="9">Catalyzes the attachment of proline to tRNA(Pro) in a two-step reaction: proline is first activated by ATP to form Pro-AMP and then transferred to the acceptor end of tRNA(Pro).</text>
</comment>
<evidence type="ECO:0000256" key="9">
    <source>
        <dbReference type="HAMAP-Rule" id="MF_01571"/>
    </source>
</evidence>
<sequence length="492" mass="55819">MSKKLTSRAEDYSKWYNELVVKADLAENSAVRGCMVIKPYGYAIWEKMQAELDKMFKETGHQNAYFPLFVPKSLFEAEEKNAEGFAKECAIVTHYRLQADPDKPGKLRVDPEAKLEEELIVRPTSEAIIWNTYRNWIQSYRDLPILINQWANVVRWEMRTRLFLRTAEFLWQEGHTAHQNKAEAMAEARLMNNVYATFAENFMAIPVVQGVKTESERFAGADETFCIEALMQDGKALQAGTSHFLGQNFAKAFDVKFANKEGKQDYVWATSWGVSTRLMGALIMTHSDDNGLVLPPSLAPNQVVIVPIYKSDEEFDAVSEVAKSIQTDLRAKGITVKFDDRDTQRPGAKFAQHELQGVPLRIAIGPKDLQNGTVELARRDTLTKEVVALDDLTNTVENLLKEIQDTLFKKALDFRDSHITEVNSFEEFKDVLEKKTGFISAHWDGTNETEEKIKELTKATIRCIPLKMKEEAGVCVYSGQSSKGRVLFAKAY</sequence>
<keyword evidence="12" id="KW-1185">Reference proteome</keyword>
<comment type="catalytic activity">
    <reaction evidence="7 9">
        <text>tRNA(Pro) + L-proline + ATP = L-prolyl-tRNA(Pro) + AMP + diphosphate</text>
        <dbReference type="Rhea" id="RHEA:14305"/>
        <dbReference type="Rhea" id="RHEA-COMP:9700"/>
        <dbReference type="Rhea" id="RHEA-COMP:9702"/>
        <dbReference type="ChEBI" id="CHEBI:30616"/>
        <dbReference type="ChEBI" id="CHEBI:33019"/>
        <dbReference type="ChEBI" id="CHEBI:60039"/>
        <dbReference type="ChEBI" id="CHEBI:78442"/>
        <dbReference type="ChEBI" id="CHEBI:78532"/>
        <dbReference type="ChEBI" id="CHEBI:456215"/>
        <dbReference type="EC" id="6.1.1.15"/>
    </reaction>
</comment>
<dbReference type="InterPro" id="IPR006195">
    <property type="entry name" value="aa-tRNA-synth_II"/>
</dbReference>
<keyword evidence="6 9" id="KW-0030">Aminoacyl-tRNA synthetase</keyword>
<comment type="subunit">
    <text evidence="9">Homodimer.</text>
</comment>
<dbReference type="AlphaFoldDB" id="A0A4R1RF02"/>
<keyword evidence="5 9" id="KW-0648">Protein biosynthesis</keyword>
<evidence type="ECO:0000256" key="8">
    <source>
        <dbReference type="ARBA" id="ARBA00060806"/>
    </source>
</evidence>
<dbReference type="InterPro" id="IPR033721">
    <property type="entry name" value="ProRS_core_arch_euk"/>
</dbReference>
<dbReference type="InterPro" id="IPR004499">
    <property type="entry name" value="Pro-tRNA-ligase_IIa_arc-type"/>
</dbReference>
<dbReference type="PANTHER" id="PTHR43382">
    <property type="entry name" value="PROLYL-TRNA SYNTHETASE"/>
    <property type="match status" value="1"/>
</dbReference>
<evidence type="ECO:0000313" key="12">
    <source>
        <dbReference type="Proteomes" id="UP000295455"/>
    </source>
</evidence>
<dbReference type="GO" id="GO:0005524">
    <property type="term" value="F:ATP binding"/>
    <property type="evidence" value="ECO:0007669"/>
    <property type="project" value="UniProtKB-UniRule"/>
</dbReference>
<dbReference type="GO" id="GO:0005737">
    <property type="term" value="C:cytoplasm"/>
    <property type="evidence" value="ECO:0007669"/>
    <property type="project" value="UniProtKB-SubCell"/>
</dbReference>
<dbReference type="CDD" id="cd00862">
    <property type="entry name" value="ProRS_anticodon_zinc"/>
    <property type="match status" value="1"/>
</dbReference>
<dbReference type="EC" id="6.1.1.15" evidence="9"/>
<dbReference type="GO" id="GO:0017101">
    <property type="term" value="C:aminoacyl-tRNA synthetase multienzyme complex"/>
    <property type="evidence" value="ECO:0007669"/>
    <property type="project" value="TreeGrafter"/>
</dbReference>
<keyword evidence="1 9" id="KW-0963">Cytoplasm</keyword>
<dbReference type="PANTHER" id="PTHR43382:SF2">
    <property type="entry name" value="BIFUNCTIONAL GLUTAMATE_PROLINE--TRNA LIGASE"/>
    <property type="match status" value="1"/>
</dbReference>
<evidence type="ECO:0000256" key="7">
    <source>
        <dbReference type="ARBA" id="ARBA00047671"/>
    </source>
</evidence>
<dbReference type="Pfam" id="PF00587">
    <property type="entry name" value="tRNA-synt_2b"/>
    <property type="match status" value="1"/>
</dbReference>
<accession>A0A4R1RF02</accession>
<evidence type="ECO:0000313" key="11">
    <source>
        <dbReference type="EMBL" id="TCL64524.1"/>
    </source>
</evidence>
<dbReference type="GO" id="GO:0006433">
    <property type="term" value="P:prolyl-tRNA aminoacylation"/>
    <property type="evidence" value="ECO:0007669"/>
    <property type="project" value="UniProtKB-UniRule"/>
</dbReference>
<comment type="subcellular location">
    <subcellularLocation>
        <location evidence="9">Cytoplasm</location>
    </subcellularLocation>
</comment>
<dbReference type="Gene3D" id="3.30.110.30">
    <property type="entry name" value="C-terminal domain of ProRS"/>
    <property type="match status" value="1"/>
</dbReference>
<dbReference type="InterPro" id="IPR036621">
    <property type="entry name" value="Anticodon-bd_dom_sf"/>
</dbReference>
<dbReference type="Pfam" id="PF09180">
    <property type="entry name" value="ProRS-C_1"/>
    <property type="match status" value="1"/>
</dbReference>
<dbReference type="SMART" id="SM00946">
    <property type="entry name" value="ProRS-C_1"/>
    <property type="match status" value="1"/>
</dbReference>
<dbReference type="HAMAP" id="MF_01571">
    <property type="entry name" value="Pro_tRNA_synth_type3"/>
    <property type="match status" value="1"/>
</dbReference>
<reference evidence="11 12" key="1">
    <citation type="submission" date="2019-03" db="EMBL/GenBank/DDBJ databases">
        <title>Genomic Encyclopedia of Type Strains, Phase IV (KMG-IV): sequencing the most valuable type-strain genomes for metagenomic binning, comparative biology and taxonomic classification.</title>
        <authorList>
            <person name="Goeker M."/>
        </authorList>
    </citation>
    <scope>NUCLEOTIDE SEQUENCE [LARGE SCALE GENOMIC DNA]</scope>
    <source>
        <strain evidence="11 12">DSM 18792</strain>
    </source>
</reference>
<dbReference type="EMBL" id="SLUP01000007">
    <property type="protein sequence ID" value="TCL64524.1"/>
    <property type="molecule type" value="Genomic_DNA"/>
</dbReference>
<dbReference type="GO" id="GO:0004827">
    <property type="term" value="F:proline-tRNA ligase activity"/>
    <property type="evidence" value="ECO:0007669"/>
    <property type="project" value="UniProtKB-UniRule"/>
</dbReference>
<dbReference type="InterPro" id="IPR004154">
    <property type="entry name" value="Anticodon-bd"/>
</dbReference>
<evidence type="ECO:0000256" key="5">
    <source>
        <dbReference type="ARBA" id="ARBA00022917"/>
    </source>
</evidence>
<dbReference type="InterPro" id="IPR045864">
    <property type="entry name" value="aa-tRNA-synth_II/BPL/LPL"/>
</dbReference>
<keyword evidence="4 9" id="KW-0067">ATP-binding</keyword>
<evidence type="ECO:0000256" key="2">
    <source>
        <dbReference type="ARBA" id="ARBA00022598"/>
    </source>
</evidence>
<dbReference type="SUPFAM" id="SSF55681">
    <property type="entry name" value="Class II aaRS and biotin synthetases"/>
    <property type="match status" value="1"/>
</dbReference>
<organism evidence="11 12">
    <name type="scientific">Mariniflexile fucanivorans</name>
    <dbReference type="NCBI Taxonomy" id="264023"/>
    <lineage>
        <taxon>Bacteria</taxon>
        <taxon>Pseudomonadati</taxon>
        <taxon>Bacteroidota</taxon>
        <taxon>Flavobacteriia</taxon>
        <taxon>Flavobacteriales</taxon>
        <taxon>Flavobacteriaceae</taxon>
        <taxon>Mariniflexile</taxon>
    </lineage>
</organism>
<comment type="domain">
    <text evidence="9">Consists of three domains: the N-terminal catalytic domain, the anticodon-binding domain and the C-terminal extension.</text>
</comment>
<dbReference type="RefSeq" id="WP_132218586.1">
    <property type="nucleotide sequence ID" value="NZ_OX156936.1"/>
</dbReference>
<comment type="similarity">
    <text evidence="8 9">Belongs to the class-II aminoacyl-tRNA synthetase family. ProS type 3 subfamily.</text>
</comment>
<dbReference type="InterPro" id="IPR017449">
    <property type="entry name" value="Pro-tRNA_synth_II"/>
</dbReference>
<gene>
    <name evidence="9" type="primary">proS</name>
    <name evidence="11" type="ORF">EV196_107234</name>
</gene>
<dbReference type="SUPFAM" id="SSF52954">
    <property type="entry name" value="Class II aaRS ABD-related"/>
    <property type="match status" value="1"/>
</dbReference>
<feature type="domain" description="Aminoacyl-transfer RNA synthetases class-II family profile" evidence="10">
    <location>
        <begin position="27"/>
        <end position="295"/>
    </location>
</feature>
<evidence type="ECO:0000259" key="10">
    <source>
        <dbReference type="PROSITE" id="PS50862"/>
    </source>
</evidence>
<proteinExistence type="inferred from homology"/>
<dbReference type="OrthoDB" id="9809052at2"/>
<dbReference type="NCBIfam" id="TIGR00408">
    <property type="entry name" value="proS_fam_I"/>
    <property type="match status" value="1"/>
</dbReference>
<evidence type="ECO:0000256" key="1">
    <source>
        <dbReference type="ARBA" id="ARBA00022490"/>
    </source>
</evidence>
<dbReference type="Gene3D" id="3.40.50.800">
    <property type="entry name" value="Anticodon-binding domain"/>
    <property type="match status" value="1"/>
</dbReference>
<dbReference type="InterPro" id="IPR002314">
    <property type="entry name" value="aa-tRNA-synt_IIb"/>
</dbReference>